<dbReference type="Proteomes" id="UP000789901">
    <property type="component" value="Unassembled WGS sequence"/>
</dbReference>
<sequence>IKIRGVDLMAKTQYDSDNTVTYTLTWDNSDGKKQSVSNNKSASNVATLFLQKLYTNNKSALSEIILFGFDLECLKERRIYYNQVQIQKNKKTFSLA</sequence>
<gene>
    <name evidence="1" type="ORF">GMARGA_LOCUS14990</name>
</gene>
<reference evidence="1 2" key="1">
    <citation type="submission" date="2021-06" db="EMBL/GenBank/DDBJ databases">
        <authorList>
            <person name="Kallberg Y."/>
            <person name="Tangrot J."/>
            <person name="Rosling A."/>
        </authorList>
    </citation>
    <scope>NUCLEOTIDE SEQUENCE [LARGE SCALE GENOMIC DNA]</scope>
    <source>
        <strain evidence="1 2">120-4 pot B 10/14</strain>
    </source>
</reference>
<accession>A0ABN7V8Q6</accession>
<evidence type="ECO:0000313" key="2">
    <source>
        <dbReference type="Proteomes" id="UP000789901"/>
    </source>
</evidence>
<comment type="caution">
    <text evidence="1">The sequence shown here is derived from an EMBL/GenBank/DDBJ whole genome shotgun (WGS) entry which is preliminary data.</text>
</comment>
<protein>
    <submittedName>
        <fullName evidence="1">1919_t:CDS:1</fullName>
    </submittedName>
</protein>
<organism evidence="1 2">
    <name type="scientific">Gigaspora margarita</name>
    <dbReference type="NCBI Taxonomy" id="4874"/>
    <lineage>
        <taxon>Eukaryota</taxon>
        <taxon>Fungi</taxon>
        <taxon>Fungi incertae sedis</taxon>
        <taxon>Mucoromycota</taxon>
        <taxon>Glomeromycotina</taxon>
        <taxon>Glomeromycetes</taxon>
        <taxon>Diversisporales</taxon>
        <taxon>Gigasporaceae</taxon>
        <taxon>Gigaspora</taxon>
    </lineage>
</organism>
<proteinExistence type="predicted"/>
<name>A0ABN7V8Q6_GIGMA</name>
<keyword evidence="2" id="KW-1185">Reference proteome</keyword>
<dbReference type="EMBL" id="CAJVQB010010154">
    <property type="protein sequence ID" value="CAG8737168.1"/>
    <property type="molecule type" value="Genomic_DNA"/>
</dbReference>
<feature type="non-terminal residue" evidence="1">
    <location>
        <position position="1"/>
    </location>
</feature>
<evidence type="ECO:0000313" key="1">
    <source>
        <dbReference type="EMBL" id="CAG8737168.1"/>
    </source>
</evidence>